<dbReference type="GO" id="GO:0008270">
    <property type="term" value="F:zinc ion binding"/>
    <property type="evidence" value="ECO:0007669"/>
    <property type="project" value="UniProtKB-KW"/>
</dbReference>
<feature type="coiled-coil region" evidence="5">
    <location>
        <begin position="45"/>
        <end position="79"/>
    </location>
</feature>
<proteinExistence type="predicted"/>
<feature type="domain" description="Zinc finger DksA/TraR C4-type" evidence="6">
    <location>
        <begin position="80"/>
        <end position="108"/>
    </location>
</feature>
<feature type="zinc finger region" description="dksA C4-type" evidence="4">
    <location>
        <begin position="84"/>
        <end position="108"/>
    </location>
</feature>
<name>A0ABD4DSB4_ELIMR</name>
<dbReference type="Gene3D" id="1.20.120.910">
    <property type="entry name" value="DksA, coiled-coil domain"/>
    <property type="match status" value="1"/>
</dbReference>
<gene>
    <name evidence="7" type="ORF">ATB95_09430</name>
</gene>
<reference evidence="7 8" key="1">
    <citation type="submission" date="2015-11" db="EMBL/GenBank/DDBJ databases">
        <authorList>
            <person name="Nicholson A.C."/>
            <person name="Humrighouse B.W."/>
            <person name="Graziano J."/>
            <person name="Lasker B."/>
            <person name="Whitney A.M."/>
            <person name="Mcquiston J.R."/>
        </authorList>
    </citation>
    <scope>NUCLEOTIDE SEQUENCE [LARGE SCALE GENOMIC DNA]</scope>
    <source>
        <strain evidence="7 8">G4071</strain>
    </source>
</reference>
<dbReference type="EMBL" id="LNOI01000001">
    <property type="protein sequence ID" value="KUY21098.1"/>
    <property type="molecule type" value="Genomic_DNA"/>
</dbReference>
<comment type="caution">
    <text evidence="7">The sequence shown here is derived from an EMBL/GenBank/DDBJ whole genome shotgun (WGS) entry which is preliminary data.</text>
</comment>
<evidence type="ECO:0000313" key="7">
    <source>
        <dbReference type="EMBL" id="KUY21098.1"/>
    </source>
</evidence>
<evidence type="ECO:0000259" key="6">
    <source>
        <dbReference type="Pfam" id="PF01258"/>
    </source>
</evidence>
<keyword evidence="3" id="KW-0862">Zinc</keyword>
<keyword evidence="2" id="KW-0863">Zinc-finger</keyword>
<keyword evidence="1" id="KW-0479">Metal-binding</keyword>
<dbReference type="InterPro" id="IPR000962">
    <property type="entry name" value="Znf_DskA_TraR"/>
</dbReference>
<accession>A0ABD4DSB4</accession>
<evidence type="ECO:0000313" key="8">
    <source>
        <dbReference type="Proteomes" id="UP000064412"/>
    </source>
</evidence>
<evidence type="ECO:0000256" key="4">
    <source>
        <dbReference type="PROSITE-ProRule" id="PRU00510"/>
    </source>
</evidence>
<dbReference type="RefSeq" id="WP_034736753.1">
    <property type="nucleotide sequence ID" value="NZ_LNOI01000001.1"/>
</dbReference>
<evidence type="ECO:0000256" key="3">
    <source>
        <dbReference type="ARBA" id="ARBA00022833"/>
    </source>
</evidence>
<dbReference type="Pfam" id="PF01258">
    <property type="entry name" value="zf-dskA_traR"/>
    <property type="match status" value="1"/>
</dbReference>
<evidence type="ECO:0000256" key="1">
    <source>
        <dbReference type="ARBA" id="ARBA00022723"/>
    </source>
</evidence>
<organism evidence="7 8">
    <name type="scientific">Elizabethkingia miricola</name>
    <name type="common">Chryseobacterium miricola</name>
    <dbReference type="NCBI Taxonomy" id="172045"/>
    <lineage>
        <taxon>Bacteria</taxon>
        <taxon>Pseudomonadati</taxon>
        <taxon>Bacteroidota</taxon>
        <taxon>Flavobacteriia</taxon>
        <taxon>Flavobacteriales</taxon>
        <taxon>Weeksellaceae</taxon>
        <taxon>Elizabethkingia</taxon>
    </lineage>
</organism>
<sequence length="109" mass="12212">MTQEEKAELQTAIEQKITKTKKDIADYKEMTIPVAPDVAIGRISRMDAINNKSVLEASLREAESKLIRLKNALQKINDESLGICIKCHQPIPYKRMLIIPDSVKCVGCS</sequence>
<dbReference type="GeneID" id="56897293"/>
<evidence type="ECO:0000256" key="2">
    <source>
        <dbReference type="ARBA" id="ARBA00022771"/>
    </source>
</evidence>
<dbReference type="PROSITE" id="PS51128">
    <property type="entry name" value="ZF_DKSA_2"/>
    <property type="match status" value="1"/>
</dbReference>
<protein>
    <submittedName>
        <fullName evidence="7">TraR/DksA family transcriptional regulator</fullName>
    </submittedName>
</protein>
<keyword evidence="5" id="KW-0175">Coiled coil</keyword>
<dbReference type="Proteomes" id="UP000064412">
    <property type="component" value="Unassembled WGS sequence"/>
</dbReference>
<evidence type="ECO:0000256" key="5">
    <source>
        <dbReference type="SAM" id="Coils"/>
    </source>
</evidence>
<dbReference type="AlphaFoldDB" id="A0ABD4DSB4"/>